<evidence type="ECO:0000313" key="4">
    <source>
        <dbReference type="EMBL" id="KAK5089006.1"/>
    </source>
</evidence>
<dbReference type="AlphaFoldDB" id="A0AAN7T3H7"/>
<dbReference type="PANTHER" id="PTHR13454:SF11">
    <property type="entry name" value="PROTEIN MCM10 HOMOLOG"/>
    <property type="match status" value="1"/>
</dbReference>
<organism evidence="4 5">
    <name type="scientific">Lithohypha guttulata</name>
    <dbReference type="NCBI Taxonomy" id="1690604"/>
    <lineage>
        <taxon>Eukaryota</taxon>
        <taxon>Fungi</taxon>
        <taxon>Dikarya</taxon>
        <taxon>Ascomycota</taxon>
        <taxon>Pezizomycotina</taxon>
        <taxon>Eurotiomycetes</taxon>
        <taxon>Chaetothyriomycetidae</taxon>
        <taxon>Chaetothyriales</taxon>
        <taxon>Trichomeriaceae</taxon>
        <taxon>Lithohypha</taxon>
    </lineage>
</organism>
<feature type="region of interest" description="Disordered" evidence="2">
    <location>
        <begin position="57"/>
        <end position="83"/>
    </location>
</feature>
<dbReference type="GO" id="GO:0006270">
    <property type="term" value="P:DNA replication initiation"/>
    <property type="evidence" value="ECO:0007669"/>
    <property type="project" value="InterPro"/>
</dbReference>
<dbReference type="InterPro" id="IPR012340">
    <property type="entry name" value="NA-bd_OB-fold"/>
</dbReference>
<protein>
    <recommendedName>
        <fullName evidence="3">Zinc finger Mcm10/DnaG-type domain-containing protein</fullName>
    </recommendedName>
</protein>
<dbReference type="Pfam" id="PF09329">
    <property type="entry name" value="zf-primase"/>
    <property type="match status" value="1"/>
</dbReference>
<dbReference type="Proteomes" id="UP001309876">
    <property type="component" value="Unassembled WGS sequence"/>
</dbReference>
<dbReference type="InterPro" id="IPR015408">
    <property type="entry name" value="Znf_Mcm10/DnaG"/>
</dbReference>
<name>A0AAN7T3H7_9EURO</name>
<keyword evidence="5" id="KW-1185">Reference proteome</keyword>
<dbReference type="InterPro" id="IPR040184">
    <property type="entry name" value="Mcm10"/>
</dbReference>
<evidence type="ECO:0000256" key="2">
    <source>
        <dbReference type="SAM" id="MobiDB-lite"/>
    </source>
</evidence>
<gene>
    <name evidence="4" type="ORF">LTR05_003230</name>
</gene>
<comment type="caution">
    <text evidence="4">The sequence shown here is derived from an EMBL/GenBank/DDBJ whole genome shotgun (WGS) entry which is preliminary data.</text>
</comment>
<feature type="region of interest" description="Disordered" evidence="2">
    <location>
        <begin position="142"/>
        <end position="333"/>
    </location>
</feature>
<feature type="compositionally biased region" description="Acidic residues" evidence="2">
    <location>
        <begin position="72"/>
        <end position="83"/>
    </location>
</feature>
<comment type="similarity">
    <text evidence="1">Belongs to the MCM10 family.</text>
</comment>
<feature type="region of interest" description="Disordered" evidence="2">
    <location>
        <begin position="1"/>
        <end position="23"/>
    </location>
</feature>
<dbReference type="Gene3D" id="2.40.50.140">
    <property type="entry name" value="Nucleic acid-binding proteins"/>
    <property type="match status" value="1"/>
</dbReference>
<dbReference type="GO" id="GO:0003688">
    <property type="term" value="F:DNA replication origin binding"/>
    <property type="evidence" value="ECO:0007669"/>
    <property type="project" value="TreeGrafter"/>
</dbReference>
<feature type="compositionally biased region" description="Basic and acidic residues" evidence="2">
    <location>
        <begin position="215"/>
        <end position="251"/>
    </location>
</feature>
<feature type="region of interest" description="Disordered" evidence="2">
    <location>
        <begin position="657"/>
        <end position="754"/>
    </location>
</feature>
<feature type="domain" description="Zinc finger Mcm10/DnaG-type" evidence="3">
    <location>
        <begin position="499"/>
        <end position="544"/>
    </location>
</feature>
<feature type="compositionally biased region" description="Acidic residues" evidence="2">
    <location>
        <begin position="742"/>
        <end position="754"/>
    </location>
</feature>
<feature type="region of interest" description="Disordered" evidence="2">
    <location>
        <begin position="104"/>
        <end position="126"/>
    </location>
</feature>
<proteinExistence type="inferred from homology"/>
<feature type="region of interest" description="Disordered" evidence="2">
    <location>
        <begin position="540"/>
        <end position="569"/>
    </location>
</feature>
<evidence type="ECO:0000259" key="3">
    <source>
        <dbReference type="Pfam" id="PF09329"/>
    </source>
</evidence>
<dbReference type="PANTHER" id="PTHR13454">
    <property type="entry name" value="PROTEIN MCM10 HOMOLOG"/>
    <property type="match status" value="1"/>
</dbReference>
<feature type="compositionally biased region" description="Polar residues" evidence="2">
    <location>
        <begin position="297"/>
        <end position="326"/>
    </location>
</feature>
<reference evidence="4 5" key="1">
    <citation type="submission" date="2023-08" db="EMBL/GenBank/DDBJ databases">
        <title>Black Yeasts Isolated from many extreme environments.</title>
        <authorList>
            <person name="Coleine C."/>
            <person name="Stajich J.E."/>
            <person name="Selbmann L."/>
        </authorList>
    </citation>
    <scope>NUCLEOTIDE SEQUENCE [LARGE SCALE GENOMIC DNA]</scope>
    <source>
        <strain evidence="4 5">CCFEE 5910</strain>
    </source>
</reference>
<dbReference type="EMBL" id="JAVRRJ010000002">
    <property type="protein sequence ID" value="KAK5089006.1"/>
    <property type="molecule type" value="Genomic_DNA"/>
</dbReference>
<dbReference type="GO" id="GO:0043596">
    <property type="term" value="C:nuclear replication fork"/>
    <property type="evidence" value="ECO:0007669"/>
    <property type="project" value="TreeGrafter"/>
</dbReference>
<evidence type="ECO:0000256" key="1">
    <source>
        <dbReference type="ARBA" id="ARBA00009679"/>
    </source>
</evidence>
<feature type="compositionally biased region" description="Low complexity" evidence="2">
    <location>
        <begin position="191"/>
        <end position="201"/>
    </location>
</feature>
<accession>A0AAN7T3H7</accession>
<evidence type="ECO:0000313" key="5">
    <source>
        <dbReference type="Proteomes" id="UP001309876"/>
    </source>
</evidence>
<sequence length="754" mass="84122">MAVAEQWPPRSPMKALLSSPSGRKRYREYQNLPQPSSSPKKLLGSPSLLEKLRATKVDRDHEFLQPQKGQIEEDDEDEDEDEETLRLKLDAIEAKLKLKKLQQQKAKGVENIRPEDSRSTVTTSSITGPNVEVALSPTKRTAVPFLPKSPSRIRLGIDKGVSAGDVSLKRAKTINTSPAKQRLHHVDGRPSKQSSSHVQSSTTRPAGAPSAHPKSFSDRMAEMRNRERSRDQKSSAMRDARASRFNVDKTELASYHAASEAASKVGDPTQNIERDEQPSHSQQTPPPPSRSIEHSHSMPTLRSSSLAKTTSQLPPSTNSSPAQNANRKGDPALFEDFSGTHLATRILPHTFLRRTLPTDQFTIYRMPKLLKDVTSPDYQMPDEVTDYVVFGIIAHMSLPRNHKARQADKNTVSSAEWEKKWKDGSTNNQKFLVVTLTDLKWSVELFLFDTAVPRYHRLTPGTLIAILNPGIMPPKKGLEDTGAFSLTLHDGEDQILEIGKAKHFGYCKAVKKDGHKCPQWVNVSKTHYCEFHINAQINRTRSSRSGINSMNAWQPDKPPQKQSQNRKGFDHESQSFYYSVGGVKPQKQKEDRWSFAPTANSSLSTAKLLDASNLDDPYLAEGQMLERDQQDRLRKRMADMAREHEIVKKLGAFTGSAGGQYMKQRTDETDISRSGPTSKPKENPGSGITKDDILVGRPGQTTSKKRTAESVRLSPVKKKTRFLTETGIKEAGRESLGPSAGFDDEDDDDDLEVI</sequence>
<feature type="compositionally biased region" description="Polar residues" evidence="2">
    <location>
        <begin position="540"/>
        <end position="552"/>
    </location>
</feature>
<dbReference type="GO" id="GO:0003697">
    <property type="term" value="F:single-stranded DNA binding"/>
    <property type="evidence" value="ECO:0007669"/>
    <property type="project" value="InterPro"/>
</dbReference>
<feature type="compositionally biased region" description="Basic and acidic residues" evidence="2">
    <location>
        <begin position="107"/>
        <end position="118"/>
    </location>
</feature>